<evidence type="ECO:0000313" key="1">
    <source>
        <dbReference type="EMBL" id="GES80118.1"/>
    </source>
</evidence>
<accession>A0A8H3QHP3</accession>
<protein>
    <submittedName>
        <fullName evidence="1">Uncharacterized protein</fullName>
    </submittedName>
</protein>
<name>A0A8H3QHP3_9GLOM</name>
<dbReference type="Proteomes" id="UP000615446">
    <property type="component" value="Unassembled WGS sequence"/>
</dbReference>
<evidence type="ECO:0000313" key="2">
    <source>
        <dbReference type="Proteomes" id="UP000615446"/>
    </source>
</evidence>
<reference evidence="1" key="1">
    <citation type="submission" date="2019-10" db="EMBL/GenBank/DDBJ databases">
        <title>Conservation and host-specific expression of non-tandemly repeated heterogenous ribosome RNA gene in arbuscular mycorrhizal fungi.</title>
        <authorList>
            <person name="Maeda T."/>
            <person name="Kobayashi Y."/>
            <person name="Nakagawa T."/>
            <person name="Ezawa T."/>
            <person name="Yamaguchi K."/>
            <person name="Bino T."/>
            <person name="Nishimoto Y."/>
            <person name="Shigenobu S."/>
            <person name="Kawaguchi M."/>
        </authorList>
    </citation>
    <scope>NUCLEOTIDE SEQUENCE</scope>
    <source>
        <strain evidence="1">HR1</strain>
    </source>
</reference>
<gene>
    <name evidence="1" type="ORF">RCL2_000741300</name>
</gene>
<proteinExistence type="predicted"/>
<organism evidence="1 2">
    <name type="scientific">Rhizophagus clarus</name>
    <dbReference type="NCBI Taxonomy" id="94130"/>
    <lineage>
        <taxon>Eukaryota</taxon>
        <taxon>Fungi</taxon>
        <taxon>Fungi incertae sedis</taxon>
        <taxon>Mucoromycota</taxon>
        <taxon>Glomeromycotina</taxon>
        <taxon>Glomeromycetes</taxon>
        <taxon>Glomerales</taxon>
        <taxon>Glomeraceae</taxon>
        <taxon>Rhizophagus</taxon>
    </lineage>
</organism>
<dbReference type="EMBL" id="BLAL01000047">
    <property type="protein sequence ID" value="GES80118.1"/>
    <property type="molecule type" value="Genomic_DNA"/>
</dbReference>
<dbReference type="AlphaFoldDB" id="A0A8H3QHP3"/>
<sequence length="87" mass="10711">MITYIFSILSYFTNIINAKDIKEKTNVVKNNHVELKNLYKTDEKVESFREIRIDMEFEDCKYCRQVFFFFEKKFELNIRFFTKVITL</sequence>
<comment type="caution">
    <text evidence="1">The sequence shown here is derived from an EMBL/GenBank/DDBJ whole genome shotgun (WGS) entry which is preliminary data.</text>
</comment>